<evidence type="ECO:0000313" key="2">
    <source>
        <dbReference type="Proteomes" id="UP000079169"/>
    </source>
</evidence>
<dbReference type="InterPro" id="IPR026728">
    <property type="entry name" value="BLTP3A/B"/>
</dbReference>
<dbReference type="PANTHER" id="PTHR22774">
    <property type="entry name" value="CHOREIN N-TERMINAL DOMAIN-CONTAINING PROTEIN"/>
    <property type="match status" value="1"/>
</dbReference>
<dbReference type="AlphaFoldDB" id="A0A3Q0IVK8"/>
<reference evidence="3" key="1">
    <citation type="submission" date="2025-08" db="UniProtKB">
        <authorList>
            <consortium name="RefSeq"/>
        </authorList>
    </citation>
    <scope>IDENTIFICATION</scope>
</reference>
<dbReference type="RefSeq" id="XP_026680296.1">
    <property type="nucleotide sequence ID" value="XM_026824495.1"/>
</dbReference>
<dbReference type="Proteomes" id="UP000079169">
    <property type="component" value="Unplaced"/>
</dbReference>
<sequence>MVSIIKNQILKHLEKFAKNLSVENINLSTFKGEGELNSLELNEIVLTDLLELPTWMKMTSATVNKVKFKIPFTKIKSVPIEFNLDNVQIEVETCESIRSMSMDSGLSAYSQPSAYNAIRKIVDGITVNINSVTLKFISPAFVASVHILRVKVQSKSPTWKAVPLKETLLKNKAKTQVLIFKELTWDSVRIEARSTMDKSLPPLRLLTNQARCRITIKKRLSDSYVLGSRLALSLDDLLWVLTDSQLTAALHFLDSLSGLVQQANELSRRIKAKRKLEELPEYHAQLAQQQHSNSTATSQQPEDTKSAFHKHDVMETSYHFLCKKFDIHLSDDPGAGRSIHPDLTGGGAWQITLVSLRFDFYPYHLASTNRQHWWRYTDSTPHYQWLSEAQESFKSKLAHVMDRLQNSPRRAAVNNSATANATAPNTPTSEAPGKLFSSPVKEPFIRQLSKLMTTCAVIQIGDFTLFKVTTNKEQTAREFIRGDVRRENVPGGDVLLHAEFTYYYYPGDIKFPLPSPKFYVQLNPIQIIFDLITLLWLNAFTLNLHKNLMSTQAVTQATSSSEDTNKLMYFDVKIEAIMMKLILGPPQRTIYRVVPTTGQAPGHCTGCVAYHTTPYQELLWTKAKDIWCIKLEPVWAEFHTSSDPSPHTAVPFLDNFPLTIWAHTRPSPGDSTPRTGQTRLADIHAVAYVSNLISVQLNHYQVLFLLRLAEDISELVTFLSMDAQKN</sequence>
<feature type="non-terminal residue" evidence="3">
    <location>
        <position position="726"/>
    </location>
</feature>
<feature type="compositionally biased region" description="Low complexity" evidence="1">
    <location>
        <begin position="411"/>
        <end position="432"/>
    </location>
</feature>
<dbReference type="GeneID" id="103510461"/>
<gene>
    <name evidence="3" type="primary">LOC103510461</name>
</gene>
<evidence type="ECO:0000256" key="1">
    <source>
        <dbReference type="SAM" id="MobiDB-lite"/>
    </source>
</evidence>
<protein>
    <submittedName>
        <fullName evidence="3">LOW QUALITY PROTEIN: UHRF1-binding protein 1-like</fullName>
    </submittedName>
</protein>
<accession>A0A3Q0IVK8</accession>
<dbReference type="Pfam" id="PF24917">
    <property type="entry name" value="BLTP3A_B"/>
    <property type="match status" value="1"/>
</dbReference>
<feature type="region of interest" description="Disordered" evidence="1">
    <location>
        <begin position="409"/>
        <end position="433"/>
    </location>
</feature>
<dbReference type="PaxDb" id="121845-A0A3Q0IVK8"/>
<dbReference type="STRING" id="121845.A0A3Q0IVK8"/>
<organism evidence="2 3">
    <name type="scientific">Diaphorina citri</name>
    <name type="common">Asian citrus psyllid</name>
    <dbReference type="NCBI Taxonomy" id="121845"/>
    <lineage>
        <taxon>Eukaryota</taxon>
        <taxon>Metazoa</taxon>
        <taxon>Ecdysozoa</taxon>
        <taxon>Arthropoda</taxon>
        <taxon>Hexapoda</taxon>
        <taxon>Insecta</taxon>
        <taxon>Pterygota</taxon>
        <taxon>Neoptera</taxon>
        <taxon>Paraneoptera</taxon>
        <taxon>Hemiptera</taxon>
        <taxon>Sternorrhyncha</taxon>
        <taxon>Psylloidea</taxon>
        <taxon>Psyllidae</taxon>
        <taxon>Diaphorininae</taxon>
        <taxon>Diaphorina</taxon>
    </lineage>
</organism>
<dbReference type="KEGG" id="dci:103510461"/>
<keyword evidence="2" id="KW-1185">Reference proteome</keyword>
<feature type="compositionally biased region" description="Polar residues" evidence="1">
    <location>
        <begin position="286"/>
        <end position="301"/>
    </location>
</feature>
<dbReference type="PANTHER" id="PTHR22774:SF11">
    <property type="entry name" value="CHOREIN N-TERMINAL DOMAIN-CONTAINING PROTEIN"/>
    <property type="match status" value="1"/>
</dbReference>
<name>A0A3Q0IVK8_DIACI</name>
<proteinExistence type="predicted"/>
<evidence type="ECO:0000313" key="3">
    <source>
        <dbReference type="RefSeq" id="XP_026680296.1"/>
    </source>
</evidence>
<feature type="region of interest" description="Disordered" evidence="1">
    <location>
        <begin position="284"/>
        <end position="306"/>
    </location>
</feature>